<evidence type="ECO:0000313" key="2">
    <source>
        <dbReference type="EMBL" id="KAK1842684.1"/>
    </source>
</evidence>
<keyword evidence="3" id="KW-1185">Reference proteome</keyword>
<dbReference type="Proteomes" id="UP001243330">
    <property type="component" value="Unassembled WGS sequence"/>
</dbReference>
<protein>
    <submittedName>
        <fullName evidence="2">Uncharacterized protein</fullName>
    </submittedName>
</protein>
<organism evidence="2 3">
    <name type="scientific">Colletotrichum chrysophilum</name>
    <dbReference type="NCBI Taxonomy" id="1836956"/>
    <lineage>
        <taxon>Eukaryota</taxon>
        <taxon>Fungi</taxon>
        <taxon>Dikarya</taxon>
        <taxon>Ascomycota</taxon>
        <taxon>Pezizomycotina</taxon>
        <taxon>Sordariomycetes</taxon>
        <taxon>Hypocreomycetidae</taxon>
        <taxon>Glomerellales</taxon>
        <taxon>Glomerellaceae</taxon>
        <taxon>Colletotrichum</taxon>
        <taxon>Colletotrichum gloeosporioides species complex</taxon>
    </lineage>
</organism>
<reference evidence="2" key="1">
    <citation type="submission" date="2023-01" db="EMBL/GenBank/DDBJ databases">
        <title>Colletotrichum chrysophilum M932 genome sequence.</title>
        <authorList>
            <person name="Baroncelli R."/>
        </authorList>
    </citation>
    <scope>NUCLEOTIDE SEQUENCE</scope>
    <source>
        <strain evidence="2">M932</strain>
    </source>
</reference>
<sequence length="57" mass="5939">MQLLSTFVVVASFASMFALATPAPINIDKCSNIKVATCCAGYAKSGDCCKNPGDFNC</sequence>
<feature type="signal peptide" evidence="1">
    <location>
        <begin position="1"/>
        <end position="22"/>
    </location>
</feature>
<proteinExistence type="predicted"/>
<dbReference type="EMBL" id="JAQOWY010000400">
    <property type="protein sequence ID" value="KAK1842684.1"/>
    <property type="molecule type" value="Genomic_DNA"/>
</dbReference>
<name>A0AAD9E9D4_9PEZI</name>
<feature type="chain" id="PRO_5041911097" evidence="1">
    <location>
        <begin position="23"/>
        <end position="57"/>
    </location>
</feature>
<evidence type="ECO:0000313" key="3">
    <source>
        <dbReference type="Proteomes" id="UP001243330"/>
    </source>
</evidence>
<keyword evidence="1" id="KW-0732">Signal</keyword>
<comment type="caution">
    <text evidence="2">The sequence shown here is derived from an EMBL/GenBank/DDBJ whole genome shotgun (WGS) entry which is preliminary data.</text>
</comment>
<gene>
    <name evidence="2" type="ORF">CCHR01_14691</name>
</gene>
<accession>A0AAD9E9D4</accession>
<evidence type="ECO:0000256" key="1">
    <source>
        <dbReference type="SAM" id="SignalP"/>
    </source>
</evidence>
<dbReference type="AlphaFoldDB" id="A0AAD9E9D4"/>